<dbReference type="InterPro" id="IPR000719">
    <property type="entry name" value="Prot_kinase_dom"/>
</dbReference>
<accession>A0AAV5DUF2</accession>
<comment type="catalytic activity">
    <reaction evidence="8">
        <text>L-seryl-[protein] + ATP = O-phospho-L-seryl-[protein] + ADP + H(+)</text>
        <dbReference type="Rhea" id="RHEA:17989"/>
        <dbReference type="Rhea" id="RHEA-COMP:9863"/>
        <dbReference type="Rhea" id="RHEA-COMP:11604"/>
        <dbReference type="ChEBI" id="CHEBI:15378"/>
        <dbReference type="ChEBI" id="CHEBI:29999"/>
        <dbReference type="ChEBI" id="CHEBI:30616"/>
        <dbReference type="ChEBI" id="CHEBI:83421"/>
        <dbReference type="ChEBI" id="CHEBI:456216"/>
        <dbReference type="EC" id="2.7.11.1"/>
    </reaction>
</comment>
<dbReference type="Gene3D" id="3.30.200.20">
    <property type="entry name" value="Phosphorylase Kinase, domain 1"/>
    <property type="match status" value="1"/>
</dbReference>
<dbReference type="GO" id="GO:0005524">
    <property type="term" value="F:ATP binding"/>
    <property type="evidence" value="ECO:0007669"/>
    <property type="project" value="UniProtKB-UniRule"/>
</dbReference>
<evidence type="ECO:0000256" key="11">
    <source>
        <dbReference type="SAM" id="MobiDB-lite"/>
    </source>
</evidence>
<dbReference type="EC" id="2.7.11.1" evidence="1"/>
<evidence type="ECO:0000259" key="12">
    <source>
        <dbReference type="PROSITE" id="PS50011"/>
    </source>
</evidence>
<feature type="domain" description="Protein kinase" evidence="12">
    <location>
        <begin position="22"/>
        <end position="272"/>
    </location>
</feature>
<dbReference type="GO" id="GO:0005886">
    <property type="term" value="C:plasma membrane"/>
    <property type="evidence" value="ECO:0007669"/>
    <property type="project" value="TreeGrafter"/>
</dbReference>
<dbReference type="Gene3D" id="1.10.510.10">
    <property type="entry name" value="Transferase(Phosphotransferase) domain 1"/>
    <property type="match status" value="1"/>
</dbReference>
<sequence>MVPSNICCHFTFKEIQAATSNFDESFLLGKGGFGNVYSGMMDRGIKVAIKRGNPLSQQGLHEFRTEIETLSLLRHRHLVSLIGYCEENNEMILVYDYMASGTLREHLYNTKRSPLPWKQRLDICIGAAQGLHYLHSGAKQTIIHRDVKTANILLDDKLAAKVSDFGLSKASLDINDTHVSTVVKGTFGYLDPEYFRRKQLTQKSDVYSFGVVLFEVLCARPVVNTELPDEQVSLRDWALSCQNKETAERCVADRSMDRPQMGDVLQNLQIALQLQESTGDYKSYAEAASSLVKICVDPANPSTDTTMSVAGQGAVYSDIAHTEEVVQTPSAFYICRAPPPLGLGLSRAAPYHLLVLIRPPHRLLLLLRPPLRLLLLLRLPPHLLLPSPPLGRVVFSPPLSGNGASVAVAAEGSTPVEGAVVPPSPSALMDTLRQAGADTADGADAKQATGSEAAVRLGQDPAPLDRAP</sequence>
<dbReference type="InterPro" id="IPR001245">
    <property type="entry name" value="Ser-Thr/Tyr_kinase_cat_dom"/>
</dbReference>
<dbReference type="InterPro" id="IPR011009">
    <property type="entry name" value="Kinase-like_dom_sf"/>
</dbReference>
<comment type="catalytic activity">
    <reaction evidence="7">
        <text>L-threonyl-[protein] + ATP = O-phospho-L-threonyl-[protein] + ADP + H(+)</text>
        <dbReference type="Rhea" id="RHEA:46608"/>
        <dbReference type="Rhea" id="RHEA-COMP:11060"/>
        <dbReference type="Rhea" id="RHEA-COMP:11605"/>
        <dbReference type="ChEBI" id="CHEBI:15378"/>
        <dbReference type="ChEBI" id="CHEBI:30013"/>
        <dbReference type="ChEBI" id="CHEBI:30616"/>
        <dbReference type="ChEBI" id="CHEBI:61977"/>
        <dbReference type="ChEBI" id="CHEBI:456216"/>
        <dbReference type="EC" id="2.7.11.1"/>
    </reaction>
</comment>
<gene>
    <name evidence="13" type="primary">gb00838</name>
    <name evidence="13" type="ORF">PR202_gb00838</name>
</gene>
<dbReference type="InterPro" id="IPR045272">
    <property type="entry name" value="ANXUR1/2-like"/>
</dbReference>
<comment type="similarity">
    <text evidence="10">Belongs to the protein kinase superfamily.</text>
</comment>
<feature type="compositionally biased region" description="Low complexity" evidence="11">
    <location>
        <begin position="434"/>
        <end position="450"/>
    </location>
</feature>
<comment type="caution">
    <text evidence="13">The sequence shown here is derived from an EMBL/GenBank/DDBJ whole genome shotgun (WGS) entry which is preliminary data.</text>
</comment>
<dbReference type="PROSITE" id="PS00108">
    <property type="entry name" value="PROTEIN_KINASE_ST"/>
    <property type="match status" value="1"/>
</dbReference>
<dbReference type="FunFam" id="3.30.200.20:FF:000039">
    <property type="entry name" value="receptor-like protein kinase FERONIA"/>
    <property type="match status" value="1"/>
</dbReference>
<dbReference type="CDD" id="cd14066">
    <property type="entry name" value="STKc_IRAK"/>
    <property type="match status" value="1"/>
</dbReference>
<keyword evidence="2 10" id="KW-0723">Serine/threonine-protein kinase</keyword>
<keyword evidence="5" id="KW-0418">Kinase</keyword>
<dbReference type="PROSITE" id="PS00107">
    <property type="entry name" value="PROTEIN_KINASE_ATP"/>
    <property type="match status" value="1"/>
</dbReference>
<keyword evidence="4 9" id="KW-0547">Nucleotide-binding</keyword>
<evidence type="ECO:0000256" key="6">
    <source>
        <dbReference type="ARBA" id="ARBA00022840"/>
    </source>
</evidence>
<evidence type="ECO:0000256" key="5">
    <source>
        <dbReference type="ARBA" id="ARBA00022777"/>
    </source>
</evidence>
<evidence type="ECO:0000313" key="13">
    <source>
        <dbReference type="EMBL" id="GJN14062.1"/>
    </source>
</evidence>
<evidence type="ECO:0000256" key="2">
    <source>
        <dbReference type="ARBA" id="ARBA00022527"/>
    </source>
</evidence>
<keyword evidence="6 9" id="KW-0067">ATP-binding</keyword>
<dbReference type="AlphaFoldDB" id="A0AAV5DUF2"/>
<dbReference type="PANTHER" id="PTHR27003">
    <property type="entry name" value="OS07G0166700 PROTEIN"/>
    <property type="match status" value="1"/>
</dbReference>
<dbReference type="SUPFAM" id="SSF56112">
    <property type="entry name" value="Protein kinase-like (PK-like)"/>
    <property type="match status" value="1"/>
</dbReference>
<dbReference type="GO" id="GO:0004714">
    <property type="term" value="F:transmembrane receptor protein tyrosine kinase activity"/>
    <property type="evidence" value="ECO:0007669"/>
    <property type="project" value="InterPro"/>
</dbReference>
<name>A0AAV5DUF2_ELECO</name>
<evidence type="ECO:0000313" key="14">
    <source>
        <dbReference type="Proteomes" id="UP001054889"/>
    </source>
</evidence>
<reference evidence="13" key="2">
    <citation type="submission" date="2021-12" db="EMBL/GenBank/DDBJ databases">
        <title>Resequencing data analysis of finger millet.</title>
        <authorList>
            <person name="Hatakeyama M."/>
            <person name="Aluri S."/>
            <person name="Balachadran M.T."/>
            <person name="Sivarajan S.R."/>
            <person name="Poveda L."/>
            <person name="Shimizu-Inatsugi R."/>
            <person name="Schlapbach R."/>
            <person name="Sreeman S.M."/>
            <person name="Shimizu K.K."/>
        </authorList>
    </citation>
    <scope>NUCLEOTIDE SEQUENCE</scope>
</reference>
<dbReference type="SMART" id="SM00220">
    <property type="entry name" value="S_TKc"/>
    <property type="match status" value="1"/>
</dbReference>
<dbReference type="Pfam" id="PF07714">
    <property type="entry name" value="PK_Tyr_Ser-Thr"/>
    <property type="match status" value="1"/>
</dbReference>
<reference evidence="13" key="1">
    <citation type="journal article" date="2018" name="DNA Res.">
        <title>Multiple hybrid de novo genome assembly of finger millet, an orphan allotetraploid crop.</title>
        <authorList>
            <person name="Hatakeyama M."/>
            <person name="Aluri S."/>
            <person name="Balachadran M.T."/>
            <person name="Sivarajan S.R."/>
            <person name="Patrignani A."/>
            <person name="Gruter S."/>
            <person name="Poveda L."/>
            <person name="Shimizu-Inatsugi R."/>
            <person name="Baeten J."/>
            <person name="Francoijs K.J."/>
            <person name="Nataraja K.N."/>
            <person name="Reddy Y.A.N."/>
            <person name="Phadnis S."/>
            <person name="Ravikumar R.L."/>
            <person name="Schlapbach R."/>
            <person name="Sreeman S.M."/>
            <person name="Shimizu K.K."/>
        </authorList>
    </citation>
    <scope>NUCLEOTIDE SEQUENCE</scope>
</reference>
<dbReference type="InterPro" id="IPR017441">
    <property type="entry name" value="Protein_kinase_ATP_BS"/>
</dbReference>
<evidence type="ECO:0000256" key="10">
    <source>
        <dbReference type="RuleBase" id="RU000304"/>
    </source>
</evidence>
<keyword evidence="14" id="KW-1185">Reference proteome</keyword>
<evidence type="ECO:0000256" key="9">
    <source>
        <dbReference type="PROSITE-ProRule" id="PRU10141"/>
    </source>
</evidence>
<dbReference type="PROSITE" id="PS50011">
    <property type="entry name" value="PROTEIN_KINASE_DOM"/>
    <property type="match status" value="1"/>
</dbReference>
<dbReference type="FunFam" id="1.10.510.10:FF:001023">
    <property type="entry name" value="Os07g0541700 protein"/>
    <property type="match status" value="1"/>
</dbReference>
<dbReference type="EMBL" id="BQKI01000071">
    <property type="protein sequence ID" value="GJN14062.1"/>
    <property type="molecule type" value="Genomic_DNA"/>
</dbReference>
<protein>
    <recommendedName>
        <fullName evidence="1">non-specific serine/threonine protein kinase</fullName>
        <ecNumber evidence="1">2.7.11.1</ecNumber>
    </recommendedName>
</protein>
<keyword evidence="3" id="KW-0808">Transferase</keyword>
<proteinExistence type="inferred from homology"/>
<dbReference type="GO" id="GO:0009506">
    <property type="term" value="C:plasmodesma"/>
    <property type="evidence" value="ECO:0007669"/>
    <property type="project" value="TreeGrafter"/>
</dbReference>
<evidence type="ECO:0000256" key="7">
    <source>
        <dbReference type="ARBA" id="ARBA00047899"/>
    </source>
</evidence>
<organism evidence="13 14">
    <name type="scientific">Eleusine coracana subsp. coracana</name>
    <dbReference type="NCBI Taxonomy" id="191504"/>
    <lineage>
        <taxon>Eukaryota</taxon>
        <taxon>Viridiplantae</taxon>
        <taxon>Streptophyta</taxon>
        <taxon>Embryophyta</taxon>
        <taxon>Tracheophyta</taxon>
        <taxon>Spermatophyta</taxon>
        <taxon>Magnoliopsida</taxon>
        <taxon>Liliopsida</taxon>
        <taxon>Poales</taxon>
        <taxon>Poaceae</taxon>
        <taxon>PACMAD clade</taxon>
        <taxon>Chloridoideae</taxon>
        <taxon>Cynodonteae</taxon>
        <taxon>Eleusininae</taxon>
        <taxon>Eleusine</taxon>
    </lineage>
</organism>
<evidence type="ECO:0000256" key="3">
    <source>
        <dbReference type="ARBA" id="ARBA00022679"/>
    </source>
</evidence>
<evidence type="ECO:0000256" key="1">
    <source>
        <dbReference type="ARBA" id="ARBA00012513"/>
    </source>
</evidence>
<dbReference type="Proteomes" id="UP001054889">
    <property type="component" value="Unassembled WGS sequence"/>
</dbReference>
<dbReference type="GO" id="GO:0004674">
    <property type="term" value="F:protein serine/threonine kinase activity"/>
    <property type="evidence" value="ECO:0007669"/>
    <property type="project" value="UniProtKB-KW"/>
</dbReference>
<feature type="region of interest" description="Disordered" evidence="11">
    <location>
        <begin position="417"/>
        <end position="468"/>
    </location>
</feature>
<dbReference type="PANTHER" id="PTHR27003:SF474">
    <property type="entry name" value="OS05G0317900 PROTEIN"/>
    <property type="match status" value="1"/>
</dbReference>
<dbReference type="InterPro" id="IPR008271">
    <property type="entry name" value="Ser/Thr_kinase_AS"/>
</dbReference>
<feature type="binding site" evidence="9">
    <location>
        <position position="50"/>
    </location>
    <ligand>
        <name>ATP</name>
        <dbReference type="ChEBI" id="CHEBI:30616"/>
    </ligand>
</feature>
<evidence type="ECO:0000256" key="8">
    <source>
        <dbReference type="ARBA" id="ARBA00048679"/>
    </source>
</evidence>
<evidence type="ECO:0000256" key="4">
    <source>
        <dbReference type="ARBA" id="ARBA00022741"/>
    </source>
</evidence>